<keyword evidence="3" id="KW-0998">Cell outer membrane</keyword>
<feature type="domain" description="OmpA-like" evidence="6">
    <location>
        <begin position="66"/>
        <end position="182"/>
    </location>
</feature>
<dbReference type="PANTHER" id="PTHR30329">
    <property type="entry name" value="STATOR ELEMENT OF FLAGELLAR MOTOR COMPLEX"/>
    <property type="match status" value="1"/>
</dbReference>
<proteinExistence type="predicted"/>
<feature type="signal peptide" evidence="5">
    <location>
        <begin position="1"/>
        <end position="24"/>
    </location>
</feature>
<reference evidence="7 8" key="1">
    <citation type="journal article" date="2013" name="Genome Announc.">
        <title>Genome Sequence of the Obligate Gammaproteobacterial Methanotroph Methylomicrobium album Strain BG8.</title>
        <authorList>
            <person name="Kits K.D."/>
            <person name="Kalyuzhnaya M.G."/>
            <person name="Klotz M.G."/>
            <person name="Jetten M.S."/>
            <person name="Op den Camp H.J."/>
            <person name="Vuilleumier S."/>
            <person name="Bringel F."/>
            <person name="Dispirito A.A."/>
            <person name="Murrell J.C."/>
            <person name="Bruce D."/>
            <person name="Cheng J.F."/>
            <person name="Copeland A."/>
            <person name="Goodwin L."/>
            <person name="Hauser L."/>
            <person name="Lajus A."/>
            <person name="Land M.L."/>
            <person name="Lapidus A."/>
            <person name="Lucas S."/>
            <person name="Medigue C."/>
            <person name="Pitluck S."/>
            <person name="Woyke T."/>
            <person name="Zeytun A."/>
            <person name="Stein L.Y."/>
        </authorList>
    </citation>
    <scope>NUCLEOTIDE SEQUENCE [LARGE SCALE GENOMIC DNA]</scope>
    <source>
        <strain evidence="7 8">BG8</strain>
    </source>
</reference>
<feature type="chain" id="PRO_5003612804" evidence="5">
    <location>
        <begin position="25"/>
        <end position="182"/>
    </location>
</feature>
<sequence>MIICKNLYVLASAFALSFSVAADAEDLNLGGRSPSKEEVIRALKPSADSDEAISTRSIKINPKKTVASQRNAISLEIRFAYDSARLTDESIRQLTPVAEALTSGELDSLRFQVEGYTDAKGSDAYNKNLSVRRAATVRNFFVQKHGLNASRIQASGYGKSNLLDPTNPNSAVNRRVRIVAMP</sequence>
<dbReference type="InterPro" id="IPR006665">
    <property type="entry name" value="OmpA-like"/>
</dbReference>
<dbReference type="Gene3D" id="3.30.1330.60">
    <property type="entry name" value="OmpA-like domain"/>
    <property type="match status" value="1"/>
</dbReference>
<dbReference type="GO" id="GO:0009279">
    <property type="term" value="C:cell outer membrane"/>
    <property type="evidence" value="ECO:0007669"/>
    <property type="project" value="UniProtKB-SubCell"/>
</dbReference>
<dbReference type="CDD" id="cd07185">
    <property type="entry name" value="OmpA_C-like"/>
    <property type="match status" value="1"/>
</dbReference>
<dbReference type="InterPro" id="IPR050330">
    <property type="entry name" value="Bact_OuterMem_StrucFunc"/>
</dbReference>
<dbReference type="HOGENOM" id="CLU_016890_5_3_6"/>
<evidence type="ECO:0000256" key="1">
    <source>
        <dbReference type="ARBA" id="ARBA00004442"/>
    </source>
</evidence>
<gene>
    <name evidence="7" type="ORF">Metal_1142</name>
</gene>
<dbReference type="Pfam" id="PF00691">
    <property type="entry name" value="OmpA"/>
    <property type="match status" value="1"/>
</dbReference>
<keyword evidence="2 4" id="KW-0472">Membrane</keyword>
<keyword evidence="8" id="KW-1185">Reference proteome</keyword>
<keyword evidence="5" id="KW-0732">Signal</keyword>
<dbReference type="PRINTS" id="PR01021">
    <property type="entry name" value="OMPADOMAIN"/>
</dbReference>
<dbReference type="SUPFAM" id="SSF103088">
    <property type="entry name" value="OmpA-like"/>
    <property type="match status" value="1"/>
</dbReference>
<evidence type="ECO:0000259" key="6">
    <source>
        <dbReference type="PROSITE" id="PS51123"/>
    </source>
</evidence>
<evidence type="ECO:0000256" key="2">
    <source>
        <dbReference type="ARBA" id="ARBA00023136"/>
    </source>
</evidence>
<dbReference type="PANTHER" id="PTHR30329:SF21">
    <property type="entry name" value="LIPOPROTEIN YIAD-RELATED"/>
    <property type="match status" value="1"/>
</dbReference>
<dbReference type="eggNOG" id="COG2885">
    <property type="taxonomic scope" value="Bacteria"/>
</dbReference>
<dbReference type="PROSITE" id="PS51123">
    <property type="entry name" value="OMPA_2"/>
    <property type="match status" value="1"/>
</dbReference>
<comment type="subcellular location">
    <subcellularLocation>
        <location evidence="1">Cell outer membrane</location>
    </subcellularLocation>
</comment>
<evidence type="ECO:0000313" key="7">
    <source>
        <dbReference type="EMBL" id="EIC28957.1"/>
    </source>
</evidence>
<evidence type="ECO:0000256" key="3">
    <source>
        <dbReference type="ARBA" id="ARBA00023237"/>
    </source>
</evidence>
<dbReference type="InterPro" id="IPR036737">
    <property type="entry name" value="OmpA-like_sf"/>
</dbReference>
<evidence type="ECO:0000256" key="5">
    <source>
        <dbReference type="SAM" id="SignalP"/>
    </source>
</evidence>
<dbReference type="AlphaFoldDB" id="H8GHX3"/>
<accession>H8GHX3</accession>
<evidence type="ECO:0000256" key="4">
    <source>
        <dbReference type="PROSITE-ProRule" id="PRU00473"/>
    </source>
</evidence>
<dbReference type="EMBL" id="CM001475">
    <property type="protein sequence ID" value="EIC28957.1"/>
    <property type="molecule type" value="Genomic_DNA"/>
</dbReference>
<dbReference type="STRING" id="686340.Metal_1142"/>
<protein>
    <submittedName>
        <fullName evidence="7">Outer membrane protein/peptidoglycan-associated (Lipo)protein</fullName>
    </submittedName>
</protein>
<dbReference type="InterPro" id="IPR006664">
    <property type="entry name" value="OMP_bac"/>
</dbReference>
<dbReference type="Proteomes" id="UP000005090">
    <property type="component" value="Chromosome"/>
</dbReference>
<evidence type="ECO:0000313" key="8">
    <source>
        <dbReference type="Proteomes" id="UP000005090"/>
    </source>
</evidence>
<name>H8GHX3_METAL</name>
<organism evidence="7 8">
    <name type="scientific">Methylomicrobium album BG8</name>
    <dbReference type="NCBI Taxonomy" id="686340"/>
    <lineage>
        <taxon>Bacteria</taxon>
        <taxon>Pseudomonadati</taxon>
        <taxon>Pseudomonadota</taxon>
        <taxon>Gammaproteobacteria</taxon>
        <taxon>Methylococcales</taxon>
        <taxon>Methylococcaceae</taxon>
        <taxon>Methylomicrobium</taxon>
    </lineage>
</organism>
<dbReference type="RefSeq" id="WP_005370437.1">
    <property type="nucleotide sequence ID" value="NZ_CM001475.1"/>
</dbReference>